<keyword evidence="1" id="KW-0732">Signal</keyword>
<organism evidence="2 3">
    <name type="scientific">Rotaria sordida</name>
    <dbReference type="NCBI Taxonomy" id="392033"/>
    <lineage>
        <taxon>Eukaryota</taxon>
        <taxon>Metazoa</taxon>
        <taxon>Spiralia</taxon>
        <taxon>Gnathifera</taxon>
        <taxon>Rotifera</taxon>
        <taxon>Eurotatoria</taxon>
        <taxon>Bdelloidea</taxon>
        <taxon>Philodinida</taxon>
        <taxon>Philodinidae</taxon>
        <taxon>Rotaria</taxon>
    </lineage>
</organism>
<dbReference type="PANTHER" id="PTHR46580:SF4">
    <property type="entry name" value="ATP_GTP-BINDING PROTEIN"/>
    <property type="match status" value="1"/>
</dbReference>
<evidence type="ECO:0000313" key="3">
    <source>
        <dbReference type="Proteomes" id="UP000663874"/>
    </source>
</evidence>
<dbReference type="AlphaFoldDB" id="A0A820JBY5"/>
<accession>A0A820JBY5</accession>
<dbReference type="InterPro" id="IPR028994">
    <property type="entry name" value="Integrin_alpha_N"/>
</dbReference>
<comment type="caution">
    <text evidence="2">The sequence shown here is derived from an EMBL/GenBank/DDBJ whole genome shotgun (WGS) entry which is preliminary data.</text>
</comment>
<protein>
    <submittedName>
        <fullName evidence="2">Uncharacterized protein</fullName>
    </submittedName>
</protein>
<dbReference type="Gene3D" id="2.130.10.130">
    <property type="entry name" value="Integrin alpha, N-terminal"/>
    <property type="match status" value="1"/>
</dbReference>
<dbReference type="SUPFAM" id="SSF69318">
    <property type="entry name" value="Integrin alpha N-terminal domain"/>
    <property type="match status" value="1"/>
</dbReference>
<dbReference type="Proteomes" id="UP000663874">
    <property type="component" value="Unassembled WGS sequence"/>
</dbReference>
<dbReference type="PANTHER" id="PTHR46580">
    <property type="entry name" value="SENSOR KINASE-RELATED"/>
    <property type="match status" value="1"/>
</dbReference>
<name>A0A820JBY5_9BILA</name>
<reference evidence="2" key="1">
    <citation type="submission" date="2021-02" db="EMBL/GenBank/DDBJ databases">
        <authorList>
            <person name="Nowell W R."/>
        </authorList>
    </citation>
    <scope>NUCLEOTIDE SEQUENCE</scope>
</reference>
<evidence type="ECO:0000313" key="2">
    <source>
        <dbReference type="EMBL" id="CAF4324685.1"/>
    </source>
</evidence>
<gene>
    <name evidence="2" type="ORF">FNK824_LOCUS41466</name>
</gene>
<sequence>MSRNIGILFGRSNGTFEQQKTSFTDGFYYSSFIAIGNFNSDNRSDVVVSYNSGNSLGVLLGYGNGTMGPVAQFPVGNRTNYPRIAVGDFNNDGHSDIVVNSILRSVIYILVGYGDGNFEVQMIFSTGFVGTYTWVDVADFNNDGCQDILASDDTRGAVFILLNICQCQLNQTVETSTSIHP</sequence>
<evidence type="ECO:0000256" key="1">
    <source>
        <dbReference type="ARBA" id="ARBA00022729"/>
    </source>
</evidence>
<dbReference type="Pfam" id="PF13517">
    <property type="entry name" value="FG-GAP_3"/>
    <property type="match status" value="2"/>
</dbReference>
<dbReference type="EMBL" id="CAJOBE010040558">
    <property type="protein sequence ID" value="CAF4324685.1"/>
    <property type="molecule type" value="Genomic_DNA"/>
</dbReference>
<dbReference type="InterPro" id="IPR013517">
    <property type="entry name" value="FG-GAP"/>
</dbReference>
<proteinExistence type="predicted"/>